<sequence length="1482" mass="161602">MSYSFFYDHTRTVESPNGVTPSIVYINMDETAPMVSDLTFERNPQVSALTIITKSPTTLERVNFNDYKNGNSACVNLDEWSVKGTVTLSEFKFTNIKGCRCISMNKNSVVAIAQKCTFTDVSLSSEEGDMVQGQCGSCIFILSTVEVITNNITVNQCTFTNCGGVGDGGAIYAELQGIDISGCKFVNCYSQSPNKMDNGGAVSLVGFNALSYEMFSGNIFENCSCSRAGGALYVFCHDKETSSKIIRESDQDQYVIRIFNCNFTKCKSGEEGGAISSGIIDEQSHSWGDNDMRLSTCHFIECESKKGGAIFFQDGDEDGDEETGISSCYFTNCYASSGEGYAISCRSYKLTMSYSFFYDHTRTVESPNGVTPSIVYINMDETAPMVSDLTFERNPQVSALTIITKSPTTLERVNFNDYHCESYSQHPCISLDSWSIKDTLTLSGCRFTNISNVQCISSIITNFETNVTSCEFKNISAHLSPGYILQYGACIASLSSRANLIVEDSSFTEVEVIEGHGGAIYALAESLDIKQCKFIRCRVSSSKSESSEDPSPQGGAIYLDASTGKEEETIQNCTFENCTSIYSGGAIFVYCYDQNVSLSNERHAIHIHYCNFTHCKSEVEGGAISSGVKLANRPIEGDDDFCISYCHFVECESGRGGALYFQDGTKDGDEETNIHNCTFINCYSSGETHEGYSIYCRSYRINMTGCVFRLHKRGNDAKTNCIVYVETNEEDVSPSIASLTFDDNTGVSGLVVKSKMLTTISHLVFNNTADNSPCINLDNWATEKNVIIENSIFSNIINARCITTLTLTQTFQGIVRNCQFINNRVVKSQRGEYLSGCGASILCQNNGNLFISHCNFTNNLAELHGGAVYAETNAIELSLCRFELCAAAPYDEDGRGGALYLNQTASGDFEFSSGNVFINCTASYSGGGMYIYCRDVNSRSAREDDDNQYQILVLTCNFTNCSSGVEGGALSSGLVNPETESTEGDNDLYIATCYFRCCESVKGGALYFQDGTLEGDEETHINLCHFYDCYATGEKHEGYAIHCRSYRIYIDTCEFFYHKPRKDGESGCIVYVETNEADVTPNLSTLLFNDNHNIPSIVVRSKQSVTLATSVFSSSPLHINDEWDVSEILFSGCIFQHNSGEKGGSVYISSSAQSSRSSRQTKILSETRFVFQQCQFVNSTAKQGGAIYADSITELVLEECAFYNSTASENGGAVYTSVQSEISKCNFSQTTSPKGAAIFAVLDNNINISDITLDISKEEGVSAILVSGGNSSNKVSFSGSGCFISSGKSETDKSADFIEFESEGSLSIEGDMCFSGSLDESIKLPPGSSINNKNWFNCDRCPAPPPPTVWNPSDGAPVKPTPSVNTSYTAGPGDSTDVTTRSKSKLSAGAIAGIVVGCVAFVAIILFIILFFVLRRGNVPAPNPTEIASQEVESVFNNETTNQGAASPFWTQEINVNPTLSNDGYADQGNEDPFVREFEEGY</sequence>
<evidence type="ECO:0000256" key="9">
    <source>
        <dbReference type="SAM" id="Phobius"/>
    </source>
</evidence>
<keyword evidence="9" id="KW-1133">Transmembrane helix</keyword>
<evidence type="ECO:0000256" key="7">
    <source>
        <dbReference type="ARBA" id="ARBA00023237"/>
    </source>
</evidence>
<organism evidence="10 11">
    <name type="scientific">Tritrichomonas musculus</name>
    <dbReference type="NCBI Taxonomy" id="1915356"/>
    <lineage>
        <taxon>Eukaryota</taxon>
        <taxon>Metamonada</taxon>
        <taxon>Parabasalia</taxon>
        <taxon>Tritrichomonadida</taxon>
        <taxon>Tritrichomonadidae</taxon>
        <taxon>Tritrichomonas</taxon>
    </lineage>
</organism>
<keyword evidence="5" id="KW-0732">Signal</keyword>
<keyword evidence="11" id="KW-1185">Reference proteome</keyword>
<comment type="caution">
    <text evidence="10">The sequence shown here is derived from an EMBL/GenBank/DDBJ whole genome shotgun (WGS) entry which is preliminary data.</text>
</comment>
<evidence type="ECO:0000256" key="4">
    <source>
        <dbReference type="ARBA" id="ARBA00022525"/>
    </source>
</evidence>
<feature type="region of interest" description="Disordered" evidence="8">
    <location>
        <begin position="1359"/>
        <end position="1379"/>
    </location>
</feature>
<reference evidence="10 11" key="1">
    <citation type="submission" date="2024-04" db="EMBL/GenBank/DDBJ databases">
        <title>Tritrichomonas musculus Genome.</title>
        <authorList>
            <person name="Alves-Ferreira E."/>
            <person name="Grigg M."/>
            <person name="Lorenzi H."/>
            <person name="Galac M."/>
        </authorList>
    </citation>
    <scope>NUCLEOTIDE SEQUENCE [LARGE SCALE GENOMIC DNA]</scope>
    <source>
        <strain evidence="10 11">EAF2021</strain>
    </source>
</reference>
<dbReference type="SMART" id="SM00710">
    <property type="entry name" value="PbH1"/>
    <property type="match status" value="11"/>
</dbReference>
<dbReference type="InterPro" id="IPR003368">
    <property type="entry name" value="POMP_repeat"/>
</dbReference>
<gene>
    <name evidence="10" type="ORF">M9Y10_006978</name>
</gene>
<evidence type="ECO:0000256" key="3">
    <source>
        <dbReference type="ARBA" id="ARBA00004613"/>
    </source>
</evidence>
<evidence type="ECO:0000256" key="8">
    <source>
        <dbReference type="SAM" id="MobiDB-lite"/>
    </source>
</evidence>
<protein>
    <recommendedName>
        <fullName evidence="12">Right handed beta helix domain-containing protein</fullName>
    </recommendedName>
</protein>
<evidence type="ECO:0000313" key="10">
    <source>
        <dbReference type="EMBL" id="KAK8871262.1"/>
    </source>
</evidence>
<feature type="transmembrane region" description="Helical" evidence="9">
    <location>
        <begin position="1390"/>
        <end position="1414"/>
    </location>
</feature>
<keyword evidence="6 9" id="KW-0472">Membrane</keyword>
<dbReference type="InterPro" id="IPR006626">
    <property type="entry name" value="PbH1"/>
</dbReference>
<evidence type="ECO:0000256" key="2">
    <source>
        <dbReference type="ARBA" id="ARBA00004442"/>
    </source>
</evidence>
<comment type="subcellular location">
    <subcellularLocation>
        <location evidence="1">Cell envelope</location>
    </subcellularLocation>
    <subcellularLocation>
        <location evidence="2">Cell outer membrane</location>
    </subcellularLocation>
    <subcellularLocation>
        <location evidence="3">Secreted</location>
    </subcellularLocation>
</comment>
<dbReference type="InterPro" id="IPR011050">
    <property type="entry name" value="Pectin_lyase_fold/virulence"/>
</dbReference>
<dbReference type="Proteomes" id="UP001470230">
    <property type="component" value="Unassembled WGS sequence"/>
</dbReference>
<evidence type="ECO:0000313" key="11">
    <source>
        <dbReference type="Proteomes" id="UP001470230"/>
    </source>
</evidence>
<proteinExistence type="predicted"/>
<evidence type="ECO:0000256" key="1">
    <source>
        <dbReference type="ARBA" id="ARBA00004196"/>
    </source>
</evidence>
<dbReference type="PANTHER" id="PTHR11319">
    <property type="entry name" value="G PROTEIN-COUPLED RECEPTOR-RELATED"/>
    <property type="match status" value="1"/>
</dbReference>
<keyword evidence="9" id="KW-0812">Transmembrane</keyword>
<keyword evidence="7" id="KW-0998">Cell outer membrane</keyword>
<evidence type="ECO:0000256" key="5">
    <source>
        <dbReference type="ARBA" id="ARBA00022729"/>
    </source>
</evidence>
<dbReference type="PANTHER" id="PTHR11319:SF35">
    <property type="entry name" value="OUTER MEMBRANE PROTEIN PMPC-RELATED"/>
    <property type="match status" value="1"/>
</dbReference>
<evidence type="ECO:0000256" key="6">
    <source>
        <dbReference type="ARBA" id="ARBA00023136"/>
    </source>
</evidence>
<dbReference type="NCBIfam" id="TIGR01376">
    <property type="entry name" value="POMP_repeat"/>
    <property type="match status" value="1"/>
</dbReference>
<dbReference type="EMBL" id="JAPFFF010000013">
    <property type="protein sequence ID" value="KAK8871262.1"/>
    <property type="molecule type" value="Genomic_DNA"/>
</dbReference>
<evidence type="ECO:0008006" key="12">
    <source>
        <dbReference type="Google" id="ProtNLM"/>
    </source>
</evidence>
<name>A0ABR2J0Y7_9EUKA</name>
<dbReference type="SUPFAM" id="SSF51126">
    <property type="entry name" value="Pectin lyase-like"/>
    <property type="match status" value="4"/>
</dbReference>
<keyword evidence="4" id="KW-0964">Secreted</keyword>
<accession>A0ABR2J0Y7</accession>